<protein>
    <submittedName>
        <fullName evidence="2">Uncharacterized protein</fullName>
    </submittedName>
</protein>
<sequence>MTLMARSLAPRNWAVGPRCRPPRRGRSPTPAPPSLRAARLRLRPIRRPAPWRAP</sequence>
<reference evidence="2" key="2">
    <citation type="journal article" date="2015" name="Data Brief">
        <title>Shoot transcriptome of the giant reed, Arundo donax.</title>
        <authorList>
            <person name="Barrero R.A."/>
            <person name="Guerrero F.D."/>
            <person name="Moolhuijzen P."/>
            <person name="Goolsby J.A."/>
            <person name="Tidwell J."/>
            <person name="Bellgard S.E."/>
            <person name="Bellgard M.I."/>
        </authorList>
    </citation>
    <scope>NUCLEOTIDE SEQUENCE</scope>
    <source>
        <tissue evidence="2">Shoot tissue taken approximately 20 cm above the soil surface</tissue>
    </source>
</reference>
<accession>A0A0A9BFW2</accession>
<organism evidence="2">
    <name type="scientific">Arundo donax</name>
    <name type="common">Giant reed</name>
    <name type="synonym">Donax arundinaceus</name>
    <dbReference type="NCBI Taxonomy" id="35708"/>
    <lineage>
        <taxon>Eukaryota</taxon>
        <taxon>Viridiplantae</taxon>
        <taxon>Streptophyta</taxon>
        <taxon>Embryophyta</taxon>
        <taxon>Tracheophyta</taxon>
        <taxon>Spermatophyta</taxon>
        <taxon>Magnoliopsida</taxon>
        <taxon>Liliopsida</taxon>
        <taxon>Poales</taxon>
        <taxon>Poaceae</taxon>
        <taxon>PACMAD clade</taxon>
        <taxon>Arundinoideae</taxon>
        <taxon>Arundineae</taxon>
        <taxon>Arundo</taxon>
    </lineage>
</organism>
<evidence type="ECO:0000256" key="1">
    <source>
        <dbReference type="SAM" id="MobiDB-lite"/>
    </source>
</evidence>
<reference evidence="2" key="1">
    <citation type="submission" date="2014-09" db="EMBL/GenBank/DDBJ databases">
        <authorList>
            <person name="Magalhaes I.L.F."/>
            <person name="Oliveira U."/>
            <person name="Santos F.R."/>
            <person name="Vidigal T.H.D.A."/>
            <person name="Brescovit A.D."/>
            <person name="Santos A.J."/>
        </authorList>
    </citation>
    <scope>NUCLEOTIDE SEQUENCE</scope>
    <source>
        <tissue evidence="2">Shoot tissue taken approximately 20 cm above the soil surface</tissue>
    </source>
</reference>
<evidence type="ECO:0000313" key="2">
    <source>
        <dbReference type="EMBL" id="JAD58172.1"/>
    </source>
</evidence>
<name>A0A0A9BFW2_ARUDO</name>
<dbReference type="EMBL" id="GBRH01239723">
    <property type="protein sequence ID" value="JAD58172.1"/>
    <property type="molecule type" value="Transcribed_RNA"/>
</dbReference>
<feature type="region of interest" description="Disordered" evidence="1">
    <location>
        <begin position="1"/>
        <end position="54"/>
    </location>
</feature>
<proteinExistence type="predicted"/>
<dbReference type="AlphaFoldDB" id="A0A0A9BFW2"/>